<evidence type="ECO:0000256" key="4">
    <source>
        <dbReference type="ARBA" id="ARBA00022777"/>
    </source>
</evidence>
<evidence type="ECO:0000259" key="9">
    <source>
        <dbReference type="Pfam" id="PF13089"/>
    </source>
</evidence>
<keyword evidence="5 6" id="KW-0067">ATP-binding</keyword>
<evidence type="ECO:0000256" key="2">
    <source>
        <dbReference type="ARBA" id="ARBA00022679"/>
    </source>
</evidence>
<dbReference type="Pfam" id="PF13089">
    <property type="entry name" value="PP_kinase_N"/>
    <property type="match status" value="1"/>
</dbReference>
<dbReference type="GO" id="GO:0006799">
    <property type="term" value="P:polyphosphate biosynthetic process"/>
    <property type="evidence" value="ECO:0007669"/>
    <property type="project" value="UniProtKB-UniRule"/>
</dbReference>
<feature type="binding site" evidence="6">
    <location>
        <position position="622"/>
    </location>
    <ligand>
        <name>ATP</name>
        <dbReference type="ChEBI" id="CHEBI:30616"/>
    </ligand>
</feature>
<dbReference type="SUPFAM" id="SSF56024">
    <property type="entry name" value="Phospholipase D/nuclease"/>
    <property type="match status" value="2"/>
</dbReference>
<evidence type="ECO:0000313" key="12">
    <source>
        <dbReference type="EMBL" id="ACR71496.1"/>
    </source>
</evidence>
<dbReference type="EC" id="2.7.4.1" evidence="6 7"/>
<dbReference type="KEGG" id="eel:EUBELI_00482"/>
<dbReference type="eggNOG" id="COG0855">
    <property type="taxonomic scope" value="Bacteria"/>
</dbReference>
<proteinExistence type="inferred from homology"/>
<dbReference type="NCBIfam" id="TIGR03705">
    <property type="entry name" value="poly_P_kin"/>
    <property type="match status" value="1"/>
</dbReference>
<protein>
    <recommendedName>
        <fullName evidence="6 7">Polyphosphate kinase</fullName>
        <ecNumber evidence="6 7">2.7.4.1</ecNumber>
    </recommendedName>
    <alternativeName>
        <fullName evidence="6">ATP-polyphosphate phosphotransferase</fullName>
    </alternativeName>
    <alternativeName>
        <fullName evidence="6">Polyphosphoric acid kinase</fullName>
    </alternativeName>
</protein>
<feature type="binding site" evidence="6">
    <location>
        <position position="526"/>
    </location>
    <ligand>
        <name>ATP</name>
        <dbReference type="ChEBI" id="CHEBI:30616"/>
    </ligand>
</feature>
<feature type="domain" description="Polyphosphate kinase N-terminal" evidence="9">
    <location>
        <begin position="68"/>
        <end position="174"/>
    </location>
</feature>
<evidence type="ECO:0000256" key="1">
    <source>
        <dbReference type="ARBA" id="ARBA00022553"/>
    </source>
</evidence>
<comment type="PTM">
    <text evidence="6 7">An intermediate of this reaction is the autophosphorylated ppk in which a phosphate is covalently linked to a histidine residue through a N-P bond.</text>
</comment>
<dbReference type="Pfam" id="PF13090">
    <property type="entry name" value="PP_kinase_C"/>
    <property type="match status" value="1"/>
</dbReference>
<evidence type="ECO:0000256" key="7">
    <source>
        <dbReference type="RuleBase" id="RU003800"/>
    </source>
</evidence>
<evidence type="ECO:0000256" key="6">
    <source>
        <dbReference type="HAMAP-Rule" id="MF_00347"/>
    </source>
</evidence>
<dbReference type="PIRSF" id="PIRSF015589">
    <property type="entry name" value="PP_kinase"/>
    <property type="match status" value="1"/>
</dbReference>
<organism evidence="12 13">
    <name type="scientific">Lachnospira eligens (strain ATCC 27750 / DSM 3376 / VPI C15-48 / C15-B4)</name>
    <name type="common">Eubacterium eligens</name>
    <dbReference type="NCBI Taxonomy" id="515620"/>
    <lineage>
        <taxon>Bacteria</taxon>
        <taxon>Bacillati</taxon>
        <taxon>Bacillota</taxon>
        <taxon>Clostridia</taxon>
        <taxon>Lachnospirales</taxon>
        <taxon>Lachnospiraceae</taxon>
        <taxon>Lachnospira</taxon>
    </lineage>
</organism>
<dbReference type="HAMAP" id="MF_00347">
    <property type="entry name" value="Polyphosphate_kinase"/>
    <property type="match status" value="1"/>
</dbReference>
<dbReference type="Proteomes" id="UP000001476">
    <property type="component" value="Chromosome"/>
</dbReference>
<dbReference type="AlphaFoldDB" id="C4Z3M7"/>
<comment type="catalytic activity">
    <reaction evidence="6 7">
        <text>[phosphate](n) + ATP = [phosphate](n+1) + ADP</text>
        <dbReference type="Rhea" id="RHEA:19573"/>
        <dbReference type="Rhea" id="RHEA-COMP:9859"/>
        <dbReference type="Rhea" id="RHEA-COMP:14280"/>
        <dbReference type="ChEBI" id="CHEBI:16838"/>
        <dbReference type="ChEBI" id="CHEBI:30616"/>
        <dbReference type="ChEBI" id="CHEBI:456216"/>
        <dbReference type="EC" id="2.7.4.1"/>
    </reaction>
</comment>
<dbReference type="InterPro" id="IPR003414">
    <property type="entry name" value="PP_kinase"/>
</dbReference>
<dbReference type="InterPro" id="IPR025200">
    <property type="entry name" value="PPK_C_dom2"/>
</dbReference>
<feature type="domain" description="Polyphosphate kinase C-terminal" evidence="11">
    <location>
        <begin position="390"/>
        <end position="552"/>
    </location>
</feature>
<evidence type="ECO:0000259" key="8">
    <source>
        <dbReference type="Pfam" id="PF02503"/>
    </source>
</evidence>
<sequence>MFYITPIVDFTYQCDNKIIAKEKMWLKEKMRNDMKFTEIKKKFFDYFREKENGAMSINTKETTQRACYTNRELSWLAFNERVLNEAANPKVPLAERLTFASIYQTNLDEFFMVRVGTLMMQMQLQEKERDNKTGMTSEEQVKAILDKVSELEKKKGRVYEQLMGELETAGIRIINFNKLSNDEGAMLEEYFDMHIAPFLSPMIIGQQQPFPFLANKQLYAIVLMKTKKGKNKIGIVPCSNSVFKRLIEIPTRPGTFMLSEELILHFVSKLYEKYEILEKSVMRVIRNADIDAGSFDDEDLDYRNMMEHMVKQRNRLNPVCVQLNRKINDKAKKKLTDYLEIGAKHLIEERTPLDMSFVFQLQNVLKNKPELFYKKRVPQPSKEISMNEKIIPQIEKKDVVLSYPFESMRPFISMLEEAASDPTVVSIKMTLYRVADRSKIVETLIEAAENGKEVIVLVELRARFDEANNIEMSKRLEEAGCQLLYGLGDYKVHSKLCLITRSVNNTFSYITQIGTGNYNEKTSRLYTDLSLVTANEEIGADAAAVFAALQKGETVDSSNQLLVAPNCLQNRILSMIDEQIDKVKNGKDGYVGVKINSLTDKLIIEKLIEASQAGVKIDLEVRGICCIKPGVKGYTDNIRVVSVVGRFLEHSRIYRFGRGDDQKIYIASADFMTRNTTRRVEVAAPVLDKHCQERIIHIFNLIMQDDEKGKEQNSDGVYCDRHINNPKIDSQETLYEESYEAAASAE</sequence>
<keyword evidence="13" id="KW-1185">Reference proteome</keyword>
<name>C4Z3M7_LACE2</name>
<feature type="binding site" evidence="6">
    <location>
        <position position="106"/>
    </location>
    <ligand>
        <name>ATP</name>
        <dbReference type="ChEBI" id="CHEBI:30616"/>
    </ligand>
</feature>
<dbReference type="InterPro" id="IPR036830">
    <property type="entry name" value="PP_kinase_middle_dom_sf"/>
</dbReference>
<feature type="binding site" evidence="6">
    <location>
        <position position="463"/>
    </location>
    <ligand>
        <name>Mg(2+)</name>
        <dbReference type="ChEBI" id="CHEBI:18420"/>
    </ligand>
</feature>
<dbReference type="HOGENOM" id="CLU_009678_5_0_9"/>
<dbReference type="NCBIfam" id="NF003921">
    <property type="entry name" value="PRK05443.2-2"/>
    <property type="match status" value="1"/>
</dbReference>
<keyword evidence="1 6" id="KW-0597">Phosphoprotein</keyword>
<dbReference type="InterPro" id="IPR036832">
    <property type="entry name" value="PPK_N_dom_sf"/>
</dbReference>
<dbReference type="NCBIfam" id="NF003917">
    <property type="entry name" value="PRK05443.1-1"/>
    <property type="match status" value="1"/>
</dbReference>
<gene>
    <name evidence="6" type="primary">ppk</name>
    <name evidence="12" type="ordered locus">EUBELI_00482</name>
</gene>
<dbReference type="SUPFAM" id="SSF143724">
    <property type="entry name" value="PHP14-like"/>
    <property type="match status" value="1"/>
</dbReference>
<comment type="function">
    <text evidence="6 7">Catalyzes the reversible transfer of the terminal phosphate of ATP to form a long-chain polyphosphate (polyP).</text>
</comment>
<feature type="binding site" evidence="6">
    <location>
        <position position="650"/>
    </location>
    <ligand>
        <name>ATP</name>
        <dbReference type="ChEBI" id="CHEBI:30616"/>
    </ligand>
</feature>
<dbReference type="SUPFAM" id="SSF140356">
    <property type="entry name" value="PPK N-terminal domain-like"/>
    <property type="match status" value="1"/>
</dbReference>
<keyword evidence="2 6" id="KW-0808">Transferase</keyword>
<dbReference type="GO" id="GO:0009358">
    <property type="term" value="C:polyphosphate kinase complex"/>
    <property type="evidence" value="ECO:0007669"/>
    <property type="project" value="InterPro"/>
</dbReference>
<feature type="active site" description="Phosphohistidine intermediate" evidence="6">
    <location>
        <position position="493"/>
    </location>
</feature>
<dbReference type="GO" id="GO:0008976">
    <property type="term" value="F:polyphosphate kinase activity"/>
    <property type="evidence" value="ECO:0007669"/>
    <property type="project" value="UniProtKB-UniRule"/>
</dbReference>
<dbReference type="PANTHER" id="PTHR30218:SF0">
    <property type="entry name" value="POLYPHOSPHATE KINASE"/>
    <property type="match status" value="1"/>
</dbReference>
<feature type="binding site" evidence="6">
    <location>
        <position position="433"/>
    </location>
    <ligand>
        <name>Mg(2+)</name>
        <dbReference type="ChEBI" id="CHEBI:18420"/>
    </ligand>
</feature>
<dbReference type="GO" id="GO:0005524">
    <property type="term" value="F:ATP binding"/>
    <property type="evidence" value="ECO:0007669"/>
    <property type="project" value="UniProtKB-KW"/>
</dbReference>
<dbReference type="EMBL" id="CP001104">
    <property type="protein sequence ID" value="ACR71496.1"/>
    <property type="molecule type" value="Genomic_DNA"/>
</dbReference>
<comment type="similarity">
    <text evidence="6 7">Belongs to the polyphosphate kinase 1 (PPK1) family.</text>
</comment>
<dbReference type="InterPro" id="IPR025198">
    <property type="entry name" value="PPK_N_dom"/>
</dbReference>
<reference evidence="12 13" key="1">
    <citation type="journal article" date="2009" name="Proc. Natl. Acad. Sci. U.S.A.">
        <title>Characterizing a model human gut microbiota composed of members of its two dominant bacterial phyla.</title>
        <authorList>
            <person name="Mahowald M.A."/>
            <person name="Rey F.E."/>
            <person name="Seedorf H."/>
            <person name="Turnbaugh P.J."/>
            <person name="Fulton R.S."/>
            <person name="Wollam A."/>
            <person name="Shah N."/>
            <person name="Wang C."/>
            <person name="Magrini V."/>
            <person name="Wilson R.K."/>
            <person name="Cantarel B.L."/>
            <person name="Coutinho P.M."/>
            <person name="Henrissat B."/>
            <person name="Crock L.W."/>
            <person name="Russell A."/>
            <person name="Verberkmoes N.C."/>
            <person name="Hettich R.L."/>
            <person name="Gordon J.I."/>
        </authorList>
    </citation>
    <scope>NUCLEOTIDE SEQUENCE [LARGE SCALE GENOMIC DNA]</scope>
    <source>
        <strain evidence="13">ATCC 27750 / DSM 3376 / VPI C15-48 / C15-B4</strain>
    </source>
</reference>
<evidence type="ECO:0000256" key="5">
    <source>
        <dbReference type="ARBA" id="ARBA00022840"/>
    </source>
</evidence>
<evidence type="ECO:0000259" key="10">
    <source>
        <dbReference type="Pfam" id="PF13090"/>
    </source>
</evidence>
<keyword evidence="6" id="KW-0479">Metal-binding</keyword>
<dbReference type="GO" id="GO:0046872">
    <property type="term" value="F:metal ion binding"/>
    <property type="evidence" value="ECO:0007669"/>
    <property type="project" value="UniProtKB-KW"/>
</dbReference>
<keyword evidence="3 6" id="KW-0547">Nucleotide-binding</keyword>
<feature type="domain" description="Polyphosphate kinase middle" evidence="8">
    <location>
        <begin position="185"/>
        <end position="361"/>
    </location>
</feature>
<dbReference type="InterPro" id="IPR024953">
    <property type="entry name" value="PP_kinase_middle"/>
</dbReference>
<dbReference type="Gene3D" id="3.30.870.10">
    <property type="entry name" value="Endonuclease Chain A"/>
    <property type="match status" value="2"/>
</dbReference>
<feature type="domain" description="Polyphosphate kinase C-terminal" evidence="10">
    <location>
        <begin position="561"/>
        <end position="729"/>
    </location>
</feature>
<comment type="cofactor">
    <cofactor evidence="6">
        <name>Mg(2+)</name>
        <dbReference type="ChEBI" id="CHEBI:18420"/>
    </cofactor>
</comment>
<evidence type="ECO:0000256" key="3">
    <source>
        <dbReference type="ARBA" id="ARBA00022741"/>
    </source>
</evidence>
<keyword evidence="6" id="KW-0460">Magnesium</keyword>
<dbReference type="Pfam" id="PF02503">
    <property type="entry name" value="PP_kinase"/>
    <property type="match status" value="1"/>
</dbReference>
<evidence type="ECO:0000313" key="13">
    <source>
        <dbReference type="Proteomes" id="UP000001476"/>
    </source>
</evidence>
<dbReference type="STRING" id="515620.EUBELI_00482"/>
<keyword evidence="4 6" id="KW-0418">Kinase</keyword>
<dbReference type="Pfam" id="PF17941">
    <property type="entry name" value="PP_kinase_C_1"/>
    <property type="match status" value="1"/>
</dbReference>
<dbReference type="InterPro" id="IPR041108">
    <property type="entry name" value="PP_kinase_C_1"/>
</dbReference>
<dbReference type="Gene3D" id="3.30.1840.10">
    <property type="entry name" value="Polyphosphate kinase middle domain"/>
    <property type="match status" value="1"/>
</dbReference>
<evidence type="ECO:0000259" key="11">
    <source>
        <dbReference type="Pfam" id="PF17941"/>
    </source>
</evidence>
<dbReference type="Gene3D" id="1.20.58.310">
    <property type="entry name" value="Polyphosphate kinase N-terminal domain"/>
    <property type="match status" value="1"/>
</dbReference>
<accession>C4Z3M7</accession>
<dbReference type="PANTHER" id="PTHR30218">
    <property type="entry name" value="POLYPHOSPHATE KINASE"/>
    <property type="match status" value="1"/>
</dbReference>